<feature type="modified residue" description="4-aspartylphosphate" evidence="5">
    <location>
        <position position="50"/>
    </location>
</feature>
<dbReference type="PRINTS" id="PR00038">
    <property type="entry name" value="HTHLUXR"/>
</dbReference>
<keyword evidence="1 5" id="KW-0597">Phosphoprotein</keyword>
<keyword evidence="2" id="KW-0805">Transcription regulation</keyword>
<dbReference type="InterPro" id="IPR000792">
    <property type="entry name" value="Tscrpt_reg_LuxR_C"/>
</dbReference>
<dbReference type="InterPro" id="IPR016032">
    <property type="entry name" value="Sig_transdc_resp-reg_C-effctor"/>
</dbReference>
<dbReference type="PANTHER" id="PTHR43214">
    <property type="entry name" value="TWO-COMPONENT RESPONSE REGULATOR"/>
    <property type="match status" value="1"/>
</dbReference>
<dbReference type="InterPro" id="IPR001789">
    <property type="entry name" value="Sig_transdc_resp-reg_receiver"/>
</dbReference>
<dbReference type="InterPro" id="IPR058245">
    <property type="entry name" value="NreC/VraR/RcsB-like_REC"/>
</dbReference>
<evidence type="ECO:0000256" key="4">
    <source>
        <dbReference type="ARBA" id="ARBA00023163"/>
    </source>
</evidence>
<feature type="domain" description="HTH luxR-type" evidence="6">
    <location>
        <begin position="146"/>
        <end position="211"/>
    </location>
</feature>
<evidence type="ECO:0000256" key="3">
    <source>
        <dbReference type="ARBA" id="ARBA00023125"/>
    </source>
</evidence>
<dbReference type="Gene3D" id="3.40.50.2300">
    <property type="match status" value="1"/>
</dbReference>
<name>A0ABS5TK20_9ACTN</name>
<reference evidence="8 9" key="1">
    <citation type="submission" date="2021-05" db="EMBL/GenBank/DDBJ databases">
        <title>Kineosporia and Streptomyces sp. nov. two new marine actinobacteria isolated from Coral.</title>
        <authorList>
            <person name="Buangrab K."/>
            <person name="Sutthacheep M."/>
            <person name="Yeemin T."/>
            <person name="Harunari E."/>
            <person name="Igarashi Y."/>
            <person name="Kanchanasin P."/>
            <person name="Tanasupawat S."/>
            <person name="Phongsopitanun W."/>
        </authorList>
    </citation>
    <scope>NUCLEOTIDE SEQUENCE [LARGE SCALE GENOMIC DNA]</scope>
    <source>
        <strain evidence="8 9">J2-2</strain>
    </source>
</reference>
<dbReference type="SMART" id="SM00448">
    <property type="entry name" value="REC"/>
    <property type="match status" value="1"/>
</dbReference>
<comment type="caution">
    <text evidence="8">The sequence shown here is derived from an EMBL/GenBank/DDBJ whole genome shotgun (WGS) entry which is preliminary data.</text>
</comment>
<dbReference type="SUPFAM" id="SSF52172">
    <property type="entry name" value="CheY-like"/>
    <property type="match status" value="1"/>
</dbReference>
<evidence type="ECO:0000259" key="7">
    <source>
        <dbReference type="PROSITE" id="PS50110"/>
    </source>
</evidence>
<evidence type="ECO:0000256" key="1">
    <source>
        <dbReference type="ARBA" id="ARBA00022553"/>
    </source>
</evidence>
<dbReference type="Proteomes" id="UP001197247">
    <property type="component" value="Unassembled WGS sequence"/>
</dbReference>
<keyword evidence="4" id="KW-0804">Transcription</keyword>
<dbReference type="SUPFAM" id="SSF46894">
    <property type="entry name" value="C-terminal effector domain of the bipartite response regulators"/>
    <property type="match status" value="1"/>
</dbReference>
<dbReference type="PANTHER" id="PTHR43214:SF24">
    <property type="entry name" value="TRANSCRIPTIONAL REGULATORY PROTEIN NARL-RELATED"/>
    <property type="match status" value="1"/>
</dbReference>
<evidence type="ECO:0000256" key="2">
    <source>
        <dbReference type="ARBA" id="ARBA00023015"/>
    </source>
</evidence>
<dbReference type="InterPro" id="IPR011006">
    <property type="entry name" value="CheY-like_superfamily"/>
</dbReference>
<evidence type="ECO:0000313" key="8">
    <source>
        <dbReference type="EMBL" id="MBT0771440.1"/>
    </source>
</evidence>
<dbReference type="CDD" id="cd17535">
    <property type="entry name" value="REC_NarL-like"/>
    <property type="match status" value="1"/>
</dbReference>
<dbReference type="CDD" id="cd06170">
    <property type="entry name" value="LuxR_C_like"/>
    <property type="match status" value="1"/>
</dbReference>
<gene>
    <name evidence="8" type="ORF">KIH74_21060</name>
</gene>
<dbReference type="Pfam" id="PF00072">
    <property type="entry name" value="Response_reg"/>
    <property type="match status" value="1"/>
</dbReference>
<dbReference type="PROSITE" id="PS50043">
    <property type="entry name" value="HTH_LUXR_2"/>
    <property type="match status" value="1"/>
</dbReference>
<dbReference type="InterPro" id="IPR039420">
    <property type="entry name" value="WalR-like"/>
</dbReference>
<proteinExistence type="predicted"/>
<sequence length="222" mass="23601">MLVDDQALLRSTLGLLFAAIADIDLVGEAGTGYEAVELARSTRADVVVMDIRMPDLDGIEATRRITADDDLAGVRILVLTTFETDELVVRALQAGASGFLGKGASPDELVQAVRTIAAGESLLSPSATTALIARFLEQPQITTGVSTQTLVHLTEREKQITTLVGAGLSNQDIAERLFISPATAKTHVNRAMMKTGARDRAQLVVFAYESGLVTPATRRALP</sequence>
<evidence type="ECO:0000259" key="6">
    <source>
        <dbReference type="PROSITE" id="PS50043"/>
    </source>
</evidence>
<dbReference type="SMART" id="SM00421">
    <property type="entry name" value="HTH_LUXR"/>
    <property type="match status" value="1"/>
</dbReference>
<organism evidence="8 9">
    <name type="scientific">Kineosporia corallincola</name>
    <dbReference type="NCBI Taxonomy" id="2835133"/>
    <lineage>
        <taxon>Bacteria</taxon>
        <taxon>Bacillati</taxon>
        <taxon>Actinomycetota</taxon>
        <taxon>Actinomycetes</taxon>
        <taxon>Kineosporiales</taxon>
        <taxon>Kineosporiaceae</taxon>
        <taxon>Kineosporia</taxon>
    </lineage>
</organism>
<accession>A0ABS5TK20</accession>
<dbReference type="Pfam" id="PF00196">
    <property type="entry name" value="GerE"/>
    <property type="match status" value="1"/>
</dbReference>
<dbReference type="EMBL" id="JAHBAY010000009">
    <property type="protein sequence ID" value="MBT0771440.1"/>
    <property type="molecule type" value="Genomic_DNA"/>
</dbReference>
<keyword evidence="9" id="KW-1185">Reference proteome</keyword>
<feature type="domain" description="Response regulatory" evidence="7">
    <location>
        <begin position="1"/>
        <end position="117"/>
    </location>
</feature>
<evidence type="ECO:0000256" key="5">
    <source>
        <dbReference type="PROSITE-ProRule" id="PRU00169"/>
    </source>
</evidence>
<keyword evidence="3" id="KW-0238">DNA-binding</keyword>
<dbReference type="PROSITE" id="PS50110">
    <property type="entry name" value="RESPONSE_REGULATORY"/>
    <property type="match status" value="1"/>
</dbReference>
<protein>
    <submittedName>
        <fullName evidence="8">Response regulator transcription factor</fullName>
    </submittedName>
</protein>
<evidence type="ECO:0000313" key="9">
    <source>
        <dbReference type="Proteomes" id="UP001197247"/>
    </source>
</evidence>